<name>A0ABN7B2F5_9HEMI</name>
<keyword evidence="2" id="KW-1185">Reference proteome</keyword>
<proteinExistence type="predicted"/>
<gene>
    <name evidence="1" type="ORF">NTJ_11420</name>
</gene>
<sequence length="75" mass="8563">MGLLLNTFVYRGLNGTKRTVIRSITVIDKEILFLLISISDFRFSAKYVALIIVRTGIYPDFKCWGDQRLSVAAYT</sequence>
<protein>
    <recommendedName>
        <fullName evidence="3">G-protein coupled receptors family 1 profile domain-containing protein</fullName>
    </recommendedName>
</protein>
<evidence type="ECO:0000313" key="2">
    <source>
        <dbReference type="Proteomes" id="UP001307889"/>
    </source>
</evidence>
<evidence type="ECO:0008006" key="3">
    <source>
        <dbReference type="Google" id="ProtNLM"/>
    </source>
</evidence>
<organism evidence="1 2">
    <name type="scientific">Nesidiocoris tenuis</name>
    <dbReference type="NCBI Taxonomy" id="355587"/>
    <lineage>
        <taxon>Eukaryota</taxon>
        <taxon>Metazoa</taxon>
        <taxon>Ecdysozoa</taxon>
        <taxon>Arthropoda</taxon>
        <taxon>Hexapoda</taxon>
        <taxon>Insecta</taxon>
        <taxon>Pterygota</taxon>
        <taxon>Neoptera</taxon>
        <taxon>Paraneoptera</taxon>
        <taxon>Hemiptera</taxon>
        <taxon>Heteroptera</taxon>
        <taxon>Panheteroptera</taxon>
        <taxon>Cimicomorpha</taxon>
        <taxon>Miridae</taxon>
        <taxon>Dicyphina</taxon>
        <taxon>Nesidiocoris</taxon>
    </lineage>
</organism>
<accession>A0ABN7B2F5</accession>
<reference evidence="1 2" key="1">
    <citation type="submission" date="2023-09" db="EMBL/GenBank/DDBJ databases">
        <title>Nesidiocoris tenuis whole genome shotgun sequence.</title>
        <authorList>
            <person name="Shibata T."/>
            <person name="Shimoda M."/>
            <person name="Kobayashi T."/>
            <person name="Uehara T."/>
        </authorList>
    </citation>
    <scope>NUCLEOTIDE SEQUENCE [LARGE SCALE GENOMIC DNA]</scope>
    <source>
        <strain evidence="1 2">Japan</strain>
    </source>
</reference>
<evidence type="ECO:0000313" key="1">
    <source>
        <dbReference type="EMBL" id="BES98605.1"/>
    </source>
</evidence>
<dbReference type="EMBL" id="AP028917">
    <property type="protein sequence ID" value="BES98605.1"/>
    <property type="molecule type" value="Genomic_DNA"/>
</dbReference>
<dbReference type="Proteomes" id="UP001307889">
    <property type="component" value="Chromosome 9"/>
</dbReference>